<accession>A0A1I8JN56</accession>
<keyword evidence="2" id="KW-1185">Reference proteome</keyword>
<dbReference type="WBParaSite" id="snap_masked-unitig_22160-processed-gene-0.0-mRNA-1">
    <property type="protein sequence ID" value="snap_masked-unitig_22160-processed-gene-0.0-mRNA-1"/>
    <property type="gene ID" value="snap_masked-unitig_22160-processed-gene-0.0"/>
</dbReference>
<dbReference type="Proteomes" id="UP000095280">
    <property type="component" value="Unplaced"/>
</dbReference>
<dbReference type="GO" id="GO:0008124">
    <property type="term" value="F:4-alpha-hydroxytetrahydrobiopterin dehydratase activity"/>
    <property type="evidence" value="ECO:0007669"/>
    <property type="project" value="InterPro"/>
</dbReference>
<organism evidence="2 3">
    <name type="scientific">Macrostomum lignano</name>
    <dbReference type="NCBI Taxonomy" id="282301"/>
    <lineage>
        <taxon>Eukaryota</taxon>
        <taxon>Metazoa</taxon>
        <taxon>Spiralia</taxon>
        <taxon>Lophotrochozoa</taxon>
        <taxon>Platyhelminthes</taxon>
        <taxon>Rhabditophora</taxon>
        <taxon>Macrostomorpha</taxon>
        <taxon>Macrostomida</taxon>
        <taxon>Macrostomidae</taxon>
        <taxon>Macrostomum</taxon>
    </lineage>
</organism>
<protein>
    <submittedName>
        <fullName evidence="3">HSF_DOMAIN domain-containing protein</fullName>
    </submittedName>
</protein>
<sequence>MQHLYASCGLVLPCRLWQCIGHRLLSMDVSSPTKSKKGPSTLSPEQRQELLDPLLQCNWKLVDGRDAISKSYKFKDFQQFVRLCRTRLLSSAQAFSIGFRSGDRARPVLNGREFESPLGLGDQHPDRCFRAGGAGSRARHRLQQAGVSRAGQAVREDGLALAGQVDASPEPHRGELAPLRLLLLYARSLRCSTWLPMADASASGFLRSSVTLEDFLLLRFLFAIDDPRQRAIRADQLRVSLCSVQSELTSSKSQPQAQCSGPQCSRSQSPTSDGAAHQALNLAPPAGAGVAPIRPTAESREMSRRPDACAWTPARDQARAKTRSRTGCTALSPARASADPAESLGWLAYGAQQAVLGGIVVRGAEGDAQPAWRSAL</sequence>
<feature type="compositionally biased region" description="Basic and acidic residues" evidence="1">
    <location>
        <begin position="297"/>
        <end position="307"/>
    </location>
</feature>
<reference evidence="3" key="1">
    <citation type="submission" date="2016-11" db="UniProtKB">
        <authorList>
            <consortium name="WormBaseParasite"/>
        </authorList>
    </citation>
    <scope>IDENTIFICATION</scope>
</reference>
<proteinExistence type="predicted"/>
<dbReference type="InterPro" id="IPR036428">
    <property type="entry name" value="PCD_sf"/>
</dbReference>
<dbReference type="SUPFAM" id="SSF55248">
    <property type="entry name" value="PCD-like"/>
    <property type="match status" value="1"/>
</dbReference>
<name>A0A1I8JN56_9PLAT</name>
<feature type="compositionally biased region" description="Polar residues" evidence="1">
    <location>
        <begin position="251"/>
        <end position="272"/>
    </location>
</feature>
<dbReference type="GO" id="GO:0006729">
    <property type="term" value="P:tetrahydrobiopterin biosynthetic process"/>
    <property type="evidence" value="ECO:0007669"/>
    <property type="project" value="InterPro"/>
</dbReference>
<evidence type="ECO:0000313" key="2">
    <source>
        <dbReference type="Proteomes" id="UP000095280"/>
    </source>
</evidence>
<evidence type="ECO:0000256" key="1">
    <source>
        <dbReference type="SAM" id="MobiDB-lite"/>
    </source>
</evidence>
<dbReference type="Gene3D" id="3.30.1360.20">
    <property type="entry name" value="Transcriptional coactivator/pterin dehydratase"/>
    <property type="match status" value="1"/>
</dbReference>
<dbReference type="AlphaFoldDB" id="A0A1I8JN56"/>
<evidence type="ECO:0000313" key="3">
    <source>
        <dbReference type="WBParaSite" id="snap_masked-unitig_22160-processed-gene-0.0-mRNA-1"/>
    </source>
</evidence>
<feature type="region of interest" description="Disordered" evidence="1">
    <location>
        <begin position="251"/>
        <end position="335"/>
    </location>
</feature>